<evidence type="ECO:0000256" key="6">
    <source>
        <dbReference type="ARBA" id="ARBA00039449"/>
    </source>
</evidence>
<keyword evidence="4" id="KW-0949">S-adenosyl-L-methionine</keyword>
<gene>
    <name evidence="11" type="ORF">IWX90DRAFT_156125</name>
</gene>
<dbReference type="PIRSF" id="PIRSF016958">
    <property type="entry name" value="DUF858_MeTrfase_lik"/>
    <property type="match status" value="1"/>
</dbReference>
<dbReference type="SUPFAM" id="SSF53335">
    <property type="entry name" value="S-adenosyl-L-methionine-dependent methyltransferases"/>
    <property type="match status" value="1"/>
</dbReference>
<evidence type="ECO:0000313" key="11">
    <source>
        <dbReference type="EMBL" id="KAK8173860.1"/>
    </source>
</evidence>
<evidence type="ECO:0000256" key="7">
    <source>
        <dbReference type="ARBA" id="ARBA00043129"/>
    </source>
</evidence>
<accession>A0ABR1XZW6</accession>
<dbReference type="PANTHER" id="PTHR12753">
    <property type="entry name" value="AD-003 - RELATED"/>
    <property type="match status" value="1"/>
</dbReference>
<comment type="catalytic activity">
    <reaction evidence="9">
        <text>N-terminal L-prolyl-L-prolyl-L-lysyl-[protein] + 2 S-adenosyl-L-methionine = N-terminal N,N-dimethyl-L-prolyl-L-prolyl-L-lysyl-[protein] + 2 S-adenosyl-L-homocysteine + 2 H(+)</text>
        <dbReference type="Rhea" id="RHEA:54736"/>
        <dbReference type="Rhea" id="RHEA-COMP:13787"/>
        <dbReference type="Rhea" id="RHEA-COMP:13974"/>
        <dbReference type="ChEBI" id="CHEBI:15378"/>
        <dbReference type="ChEBI" id="CHEBI:57856"/>
        <dbReference type="ChEBI" id="CHEBI:59789"/>
        <dbReference type="ChEBI" id="CHEBI:138059"/>
        <dbReference type="ChEBI" id="CHEBI:138318"/>
        <dbReference type="EC" id="2.1.1.244"/>
    </reaction>
</comment>
<keyword evidence="2" id="KW-0489">Methyltransferase</keyword>
<evidence type="ECO:0000256" key="5">
    <source>
        <dbReference type="ARBA" id="ARBA00039112"/>
    </source>
</evidence>
<dbReference type="CDD" id="cd02440">
    <property type="entry name" value="AdoMet_MTases"/>
    <property type="match status" value="1"/>
</dbReference>
<dbReference type="EC" id="2.1.1.244" evidence="5"/>
<comment type="similarity">
    <text evidence="1">Belongs to the methyltransferase superfamily. NTM1 family.</text>
</comment>
<organism evidence="11 12">
    <name type="scientific">Phyllosticta citrichinensis</name>
    <dbReference type="NCBI Taxonomy" id="1130410"/>
    <lineage>
        <taxon>Eukaryota</taxon>
        <taxon>Fungi</taxon>
        <taxon>Dikarya</taxon>
        <taxon>Ascomycota</taxon>
        <taxon>Pezizomycotina</taxon>
        <taxon>Dothideomycetes</taxon>
        <taxon>Dothideomycetes incertae sedis</taxon>
        <taxon>Botryosphaeriales</taxon>
        <taxon>Phyllostictaceae</taxon>
        <taxon>Phyllosticta</taxon>
    </lineage>
</organism>
<evidence type="ECO:0000256" key="8">
    <source>
        <dbReference type="ARBA" id="ARBA00047306"/>
    </source>
</evidence>
<comment type="catalytic activity">
    <reaction evidence="8">
        <text>N-terminal L-seryl-L-prolyl-L-lysyl-[protein] + 3 S-adenosyl-L-methionine = N-terminal N,N,N-trimethyl-L-seryl-L-prolyl-L-lysyl-[protein] + 3 S-adenosyl-L-homocysteine + 3 H(+)</text>
        <dbReference type="Rhea" id="RHEA:54724"/>
        <dbReference type="Rhea" id="RHEA-COMP:13789"/>
        <dbReference type="Rhea" id="RHEA-COMP:13973"/>
        <dbReference type="ChEBI" id="CHEBI:15378"/>
        <dbReference type="ChEBI" id="CHEBI:57856"/>
        <dbReference type="ChEBI" id="CHEBI:59789"/>
        <dbReference type="ChEBI" id="CHEBI:138061"/>
        <dbReference type="ChEBI" id="CHEBI:138317"/>
        <dbReference type="EC" id="2.1.1.244"/>
    </reaction>
</comment>
<reference evidence="11 12" key="1">
    <citation type="journal article" date="2022" name="G3 (Bethesda)">
        <title>Enemy or ally: a genomic approach to elucidate the lifestyle of Phyllosticta citrichinaensis.</title>
        <authorList>
            <person name="Buijs V.A."/>
            <person name="Groenewald J.Z."/>
            <person name="Haridas S."/>
            <person name="LaButti K.M."/>
            <person name="Lipzen A."/>
            <person name="Martin F.M."/>
            <person name="Barry K."/>
            <person name="Grigoriev I.V."/>
            <person name="Crous P.W."/>
            <person name="Seidl M.F."/>
        </authorList>
    </citation>
    <scope>NUCLEOTIDE SEQUENCE [LARGE SCALE GENOMIC DNA]</scope>
    <source>
        <strain evidence="11 12">CBS 129764</strain>
    </source>
</reference>
<comment type="catalytic activity">
    <reaction evidence="10">
        <text>N-terminal L-alanyl-L-prolyl-L-lysyl-[protein] + 3 S-adenosyl-L-methionine = N-terminal N,N,N-trimethyl-L-alanyl-L-prolyl-L-lysyl-[protein] + 3 S-adenosyl-L-homocysteine + 3 H(+)</text>
        <dbReference type="Rhea" id="RHEA:54712"/>
        <dbReference type="Rhea" id="RHEA-COMP:13785"/>
        <dbReference type="Rhea" id="RHEA-COMP:13971"/>
        <dbReference type="ChEBI" id="CHEBI:15378"/>
        <dbReference type="ChEBI" id="CHEBI:57856"/>
        <dbReference type="ChEBI" id="CHEBI:59789"/>
        <dbReference type="ChEBI" id="CHEBI:138057"/>
        <dbReference type="ChEBI" id="CHEBI:138315"/>
        <dbReference type="EC" id="2.1.1.244"/>
    </reaction>
</comment>
<dbReference type="Gene3D" id="3.40.50.150">
    <property type="entry name" value="Vaccinia Virus protein VP39"/>
    <property type="match status" value="1"/>
</dbReference>
<evidence type="ECO:0000256" key="1">
    <source>
        <dbReference type="ARBA" id="ARBA00009059"/>
    </source>
</evidence>
<dbReference type="Proteomes" id="UP001456524">
    <property type="component" value="Unassembled WGS sequence"/>
</dbReference>
<name>A0ABR1XZW6_9PEZI</name>
<sequence length="238" mass="26353">MSEVEEDAPDAFINHAAAIDHWNTVQPNVNGMLGGFPQVSRIDLQGSSNFHAKVRRLTGRPTGELVSHAVDCGAGIGRITAGFLAKVAQVIDIVEPVKNFTDELQADTCKDLVEKGRIGAIYNAGLESWTSTALYKYDLIWNQWCLGHLTDAQLVEYFSRCGHYLAEGGLIVVKENLSSDPNGRDLFDEEDSSVTRTEAKFRKLFEESGLDLVWSEVQRGLPKGLYAVKMFALRPKHL</sequence>
<keyword evidence="12" id="KW-1185">Reference proteome</keyword>
<evidence type="ECO:0000256" key="9">
    <source>
        <dbReference type="ARBA" id="ARBA00047885"/>
    </source>
</evidence>
<keyword evidence="3" id="KW-0808">Transferase</keyword>
<dbReference type="PANTHER" id="PTHR12753:SF0">
    <property type="entry name" value="ALPHA N-TERMINAL PROTEIN METHYLTRANSFERASE 1"/>
    <property type="match status" value="1"/>
</dbReference>
<evidence type="ECO:0000256" key="10">
    <source>
        <dbReference type="ARBA" id="ARBA00048167"/>
    </source>
</evidence>
<evidence type="ECO:0000256" key="2">
    <source>
        <dbReference type="ARBA" id="ARBA00022603"/>
    </source>
</evidence>
<evidence type="ECO:0000256" key="3">
    <source>
        <dbReference type="ARBA" id="ARBA00022679"/>
    </source>
</evidence>
<dbReference type="InterPro" id="IPR008576">
    <property type="entry name" value="MeTrfase_NTM1"/>
</dbReference>
<protein>
    <recommendedName>
        <fullName evidence="6">Alpha N-terminal protein methyltransferase 1</fullName>
        <ecNumber evidence="5">2.1.1.244</ecNumber>
    </recommendedName>
    <alternativeName>
        <fullName evidence="7">X-Pro-Lys N-terminal protein methyltransferase 1</fullName>
    </alternativeName>
</protein>
<proteinExistence type="inferred from homology"/>
<evidence type="ECO:0000256" key="4">
    <source>
        <dbReference type="ARBA" id="ARBA00022691"/>
    </source>
</evidence>
<evidence type="ECO:0000313" key="12">
    <source>
        <dbReference type="Proteomes" id="UP001456524"/>
    </source>
</evidence>
<comment type="caution">
    <text evidence="11">The sequence shown here is derived from an EMBL/GenBank/DDBJ whole genome shotgun (WGS) entry which is preliminary data.</text>
</comment>
<dbReference type="InterPro" id="IPR029063">
    <property type="entry name" value="SAM-dependent_MTases_sf"/>
</dbReference>
<dbReference type="Pfam" id="PF05891">
    <property type="entry name" value="Methyltransf_PK"/>
    <property type="match status" value="1"/>
</dbReference>
<dbReference type="EMBL" id="JBBWUH010000003">
    <property type="protein sequence ID" value="KAK8173860.1"/>
    <property type="molecule type" value="Genomic_DNA"/>
</dbReference>